<feature type="chain" id="PRO_5014162689" description="Attractin/MKLN-like beta-propeller domain-containing protein" evidence="4">
    <location>
        <begin position="21"/>
        <end position="455"/>
    </location>
</feature>
<evidence type="ECO:0000313" key="9">
    <source>
        <dbReference type="Proteomes" id="UP000232688"/>
    </source>
</evidence>
<dbReference type="EMBL" id="LLXJ01000961">
    <property type="protein sequence ID" value="PKC04757.1"/>
    <property type="molecule type" value="Genomic_DNA"/>
</dbReference>
<dbReference type="EMBL" id="LLXH01000271">
    <property type="protein sequence ID" value="PKC69566.1"/>
    <property type="molecule type" value="Genomic_DNA"/>
</dbReference>
<dbReference type="Proteomes" id="UP000684084">
    <property type="component" value="Unassembled WGS sequence"/>
</dbReference>
<keyword evidence="2" id="KW-0677">Repeat</keyword>
<evidence type="ECO:0000313" key="8">
    <source>
        <dbReference type="EMBL" id="PKC69566.1"/>
    </source>
</evidence>
<keyword evidence="3" id="KW-0812">Transmembrane</keyword>
<evidence type="ECO:0000256" key="4">
    <source>
        <dbReference type="SAM" id="SignalP"/>
    </source>
</evidence>
<evidence type="ECO:0000313" key="7">
    <source>
        <dbReference type="EMBL" id="PKC04757.1"/>
    </source>
</evidence>
<reference evidence="7 10" key="2">
    <citation type="submission" date="2017-09" db="EMBL/GenBank/DDBJ databases">
        <title>Extensive intraspecific genome diversity in a model arbuscular mycorrhizal fungus.</title>
        <authorList>
            <person name="Chen E.C."/>
            <person name="Morin E."/>
            <person name="Beaudet D."/>
            <person name="Noel J."/>
            <person name="Ndikumana S."/>
            <person name="Charron P."/>
            <person name="St-Onge C."/>
            <person name="Giorgi J."/>
            <person name="Grigoriev I.V."/>
            <person name="Roux C."/>
            <person name="Martin F.M."/>
            <person name="Corradi N."/>
        </authorList>
    </citation>
    <scope>NUCLEOTIDE SEQUENCE [LARGE SCALE GENOMIC DNA]</scope>
    <source>
        <strain evidence="7 10">A5</strain>
    </source>
</reference>
<keyword evidence="3" id="KW-0472">Membrane</keyword>
<dbReference type="Proteomes" id="UP000232688">
    <property type="component" value="Unassembled WGS sequence"/>
</dbReference>
<feature type="domain" description="Attractin/MKLN-like beta-propeller" evidence="5">
    <location>
        <begin position="17"/>
        <end position="297"/>
    </location>
</feature>
<dbReference type="Proteomes" id="UP000232722">
    <property type="component" value="Unassembled WGS sequence"/>
</dbReference>
<organism evidence="7 10">
    <name type="scientific">Rhizophagus irregularis</name>
    <dbReference type="NCBI Taxonomy" id="588596"/>
    <lineage>
        <taxon>Eukaryota</taxon>
        <taxon>Fungi</taxon>
        <taxon>Fungi incertae sedis</taxon>
        <taxon>Mucoromycota</taxon>
        <taxon>Glomeromycotina</taxon>
        <taxon>Glomeromycetes</taxon>
        <taxon>Glomerales</taxon>
        <taxon>Glomeraceae</taxon>
        <taxon>Rhizophagus</taxon>
    </lineage>
</organism>
<keyword evidence="4" id="KW-0732">Signal</keyword>
<proteinExistence type="predicted"/>
<keyword evidence="3" id="KW-1133">Transmembrane helix</keyword>
<protein>
    <recommendedName>
        <fullName evidence="5">Attractin/MKLN-like beta-propeller domain-containing protein</fullName>
    </recommendedName>
</protein>
<dbReference type="PANTHER" id="PTHR46093:SF18">
    <property type="entry name" value="FIBRONECTIN TYPE-III DOMAIN-CONTAINING PROTEIN"/>
    <property type="match status" value="1"/>
</dbReference>
<reference evidence="6" key="5">
    <citation type="submission" date="2020-05" db="EMBL/GenBank/DDBJ databases">
        <authorList>
            <person name="Rincon C."/>
            <person name="Sanders R I."/>
            <person name="Robbins C."/>
            <person name="Chaturvedi A."/>
        </authorList>
    </citation>
    <scope>NUCLEOTIDE SEQUENCE</scope>
    <source>
        <strain evidence="6">CHB12</strain>
    </source>
</reference>
<evidence type="ECO:0000259" key="5">
    <source>
        <dbReference type="Pfam" id="PF24981"/>
    </source>
</evidence>
<dbReference type="OrthoDB" id="10251809at2759"/>
<dbReference type="Pfam" id="PF24981">
    <property type="entry name" value="Beta-prop_ATRN-LZTR1"/>
    <property type="match status" value="1"/>
</dbReference>
<feature type="transmembrane region" description="Helical" evidence="3">
    <location>
        <begin position="420"/>
        <end position="440"/>
    </location>
</feature>
<feature type="signal peptide" evidence="4">
    <location>
        <begin position="1"/>
        <end position="20"/>
    </location>
</feature>
<gene>
    <name evidence="6" type="ORF">CHRIB12_LOCUS4196</name>
    <name evidence="8" type="ORF">RhiirA1_455836</name>
    <name evidence="7" type="ORF">RhiirA5_421813</name>
</gene>
<sequence>MNNKKYIIFFIFLLTTTINSQSLSPRYGHSSTCIFSVNSTLYILGGIMNNELTNEFISIDVSPSSLSSRQTQIIYLNKKTNMDFILPHAFAQTSPGLSEPSQTTTNPQKTALFLFGGLQNNLFEFDLSRVFAFNTSINQWIRPNIDKNPSQKHSSFRAINSNYTENFDSIYTFSIRDNNGEVDVFYTGSLSWNFVLNLPQFGNLHGFTTTLLRNGVIVYFGGSIISNGNNGFGDELFSRDHQFAQTSNLTIYNTKTNTWDFQPTVGDPPNGRTMHSAVVTLDGRIIIYGGINDVILGKASSDSDSKKYPNPLISVLATSSQPFRWTTLQLGDNSLEPLQSYGHTATLVGNYMIVAFGMQSSENAKPSTQSSLKNSFTPSDSIYIMDTVNKTHIIWSKLQYTLIDFPVQHKLFTQAQQGGIIFGFTMLGIIVGTILTYCWVKRHPKKRTGPGVAAN</sequence>
<dbReference type="VEuPathDB" id="FungiDB:RhiirFUN_021580"/>
<dbReference type="AlphaFoldDB" id="A0A2I1EDW6"/>
<comment type="caution">
    <text evidence="7">The sequence shown here is derived from an EMBL/GenBank/DDBJ whole genome shotgun (WGS) entry which is preliminary data.</text>
</comment>
<keyword evidence="1" id="KW-0880">Kelch repeat</keyword>
<evidence type="ECO:0000256" key="1">
    <source>
        <dbReference type="ARBA" id="ARBA00022441"/>
    </source>
</evidence>
<evidence type="ECO:0000313" key="10">
    <source>
        <dbReference type="Proteomes" id="UP000232722"/>
    </source>
</evidence>
<reference evidence="7 10" key="1">
    <citation type="submission" date="2016-04" db="EMBL/GenBank/DDBJ databases">
        <title>Genome analyses suggest a sexual origin of heterokaryosis in a supposedly ancient asexual fungus.</title>
        <authorList>
            <person name="Ropars J."/>
            <person name="Sedzielewska K."/>
            <person name="Noel J."/>
            <person name="Charron P."/>
            <person name="Farinelli L."/>
            <person name="Marton T."/>
            <person name="Kruger M."/>
            <person name="Pelin A."/>
            <person name="Brachmann A."/>
            <person name="Corradi N."/>
        </authorList>
    </citation>
    <scope>NUCLEOTIDE SEQUENCE [LARGE SCALE GENOMIC DNA]</scope>
    <source>
        <strain evidence="7 10">A5</strain>
    </source>
</reference>
<dbReference type="InterPro" id="IPR015915">
    <property type="entry name" value="Kelch-typ_b-propeller"/>
</dbReference>
<dbReference type="InterPro" id="IPR056737">
    <property type="entry name" value="Beta-prop_ATRN-MKLN-like"/>
</dbReference>
<dbReference type="Gene3D" id="2.120.10.80">
    <property type="entry name" value="Kelch-type beta propeller"/>
    <property type="match status" value="2"/>
</dbReference>
<dbReference type="PANTHER" id="PTHR46093">
    <property type="entry name" value="ACYL-COA-BINDING DOMAIN-CONTAINING PROTEIN 5"/>
    <property type="match status" value="1"/>
</dbReference>
<evidence type="ECO:0000256" key="2">
    <source>
        <dbReference type="ARBA" id="ARBA00022737"/>
    </source>
</evidence>
<reference evidence="8 9" key="4">
    <citation type="submission" date="2017-10" db="EMBL/GenBank/DDBJ databases">
        <title>Genome analyses suggest a sexual origin of heterokaryosis in a supposedly ancient asexual fungus.</title>
        <authorList>
            <person name="Corradi N."/>
            <person name="Sedzielewska K."/>
            <person name="Noel J."/>
            <person name="Charron P."/>
            <person name="Farinelli L."/>
            <person name="Marton T."/>
            <person name="Kruger M."/>
            <person name="Pelin A."/>
            <person name="Brachmann A."/>
            <person name="Corradi N."/>
        </authorList>
    </citation>
    <scope>NUCLEOTIDE SEQUENCE [LARGE SCALE GENOMIC DNA]</scope>
    <source>
        <strain evidence="8 9">A1</strain>
    </source>
</reference>
<name>A0A2I1EDW6_9GLOM</name>
<evidence type="ECO:0000313" key="6">
    <source>
        <dbReference type="EMBL" id="CAB5346363.1"/>
    </source>
</evidence>
<reference evidence="8 9" key="3">
    <citation type="submission" date="2017-10" db="EMBL/GenBank/DDBJ databases">
        <title>Extensive intraspecific genome diversity in a model arbuscular mycorrhizal fungus.</title>
        <authorList>
            <person name="Chen E.C.H."/>
            <person name="Morin E."/>
            <person name="Baudet D."/>
            <person name="Noel J."/>
            <person name="Ndikumana S."/>
            <person name="Charron P."/>
            <person name="St-Onge C."/>
            <person name="Giorgi J."/>
            <person name="Grigoriev I.V."/>
            <person name="Roux C."/>
            <person name="Martin F.M."/>
            <person name="Corradi N."/>
        </authorList>
    </citation>
    <scope>NUCLEOTIDE SEQUENCE [LARGE SCALE GENOMIC DNA]</scope>
    <source>
        <strain evidence="8 9">A1</strain>
    </source>
</reference>
<dbReference type="VEuPathDB" id="FungiDB:RhiirA1_455836"/>
<dbReference type="SUPFAM" id="SSF117281">
    <property type="entry name" value="Kelch motif"/>
    <property type="match status" value="1"/>
</dbReference>
<accession>A0A2I1EDW6</accession>
<dbReference type="EMBL" id="CAGKOT010000006">
    <property type="protein sequence ID" value="CAB5346363.1"/>
    <property type="molecule type" value="Genomic_DNA"/>
</dbReference>
<dbReference type="VEuPathDB" id="FungiDB:FUN_009750"/>
<evidence type="ECO:0000256" key="3">
    <source>
        <dbReference type="SAM" id="Phobius"/>
    </source>
</evidence>